<proteinExistence type="predicted"/>
<reference evidence="1" key="1">
    <citation type="submission" date="2023-04" db="EMBL/GenBank/DDBJ databases">
        <title>A chromosome-level genome assembly of the parasitoid wasp Eretmocerus hayati.</title>
        <authorList>
            <person name="Zhong Y."/>
            <person name="Liu S."/>
            <person name="Liu Y."/>
        </authorList>
    </citation>
    <scope>NUCLEOTIDE SEQUENCE</scope>
    <source>
        <strain evidence="1">ZJU_SS_LIU_2023</strain>
    </source>
</reference>
<organism evidence="1 2">
    <name type="scientific">Eretmocerus hayati</name>
    <dbReference type="NCBI Taxonomy" id="131215"/>
    <lineage>
        <taxon>Eukaryota</taxon>
        <taxon>Metazoa</taxon>
        <taxon>Ecdysozoa</taxon>
        <taxon>Arthropoda</taxon>
        <taxon>Hexapoda</taxon>
        <taxon>Insecta</taxon>
        <taxon>Pterygota</taxon>
        <taxon>Neoptera</taxon>
        <taxon>Endopterygota</taxon>
        <taxon>Hymenoptera</taxon>
        <taxon>Apocrita</taxon>
        <taxon>Proctotrupomorpha</taxon>
        <taxon>Chalcidoidea</taxon>
        <taxon>Aphelinidae</taxon>
        <taxon>Aphelininae</taxon>
        <taxon>Eretmocerus</taxon>
    </lineage>
</organism>
<keyword evidence="2" id="KW-1185">Reference proteome</keyword>
<gene>
    <name evidence="1" type="ORF">QAD02_009096</name>
</gene>
<name>A0ACC2N8J9_9HYME</name>
<comment type="caution">
    <text evidence="1">The sequence shown here is derived from an EMBL/GenBank/DDBJ whole genome shotgun (WGS) entry which is preliminary data.</text>
</comment>
<dbReference type="Proteomes" id="UP001239111">
    <property type="component" value="Chromosome 4"/>
</dbReference>
<accession>A0ACC2N8J9</accession>
<protein>
    <submittedName>
        <fullName evidence="1">Uncharacterized protein</fullName>
    </submittedName>
</protein>
<sequence>MKRARKYPNMCPNPLFEKWLDEWKQEAILRDTPVQHSFNKALASLKMFPLTLERGKDCHILKSFGPKLCEMLDKKLDEQIKINNLPPNSGQSAVFLKEKDDGKKRKKADVTPNDDEDQPDLPQEAKKRKKAAPKPYVPKVGSGAYALLITMFMKSQEPGYPGYMLRKDLISDAQEYCDSPMKGTATEHYSGWSSMTTLIKKNYVIKVSNPAKYSLTDSGVALAFSLHESKSRDDEAGPSSNNSGNPCNTANIASTGKNNRDFAVASSSKSSDDDFINHVPPKAPTDFHNMSDLSDDDNDDVNYNDFFHSTTLPKTNNSTGRSSTTATRKQFNPDDYGPALTDAELDEFLKENIQPQTNTFDYGTSVPSKGGSNFENTSPLKSSQEKPFEYFDGDAARNPLVDLDDFTHYSPPPKDTKEDCKVVDDVIVLDDDDEEDFRIRPKIDDHHTDEPFNEPRRENGQSNSKSSYLDPIFDESPNEKIDQEKSFQNTSIEEDKSTGSPVPSTSSSIGIKGSLEKTVDVVIIDDDDEDDFLKNEGIHLQSNFLDRVKESCRLESSSSCGSEEEFQRFCHENEEPIITVRKRPNPIVTDLLKPPMLSDEIEEIKDNFVEDQESISSSTSHMDDMKKHRDQDVGNLVSLSRGKEDATEKIQKDQLQEIEYLTPQSQERGTIVDTNKTKKREQKETKDPVPASQGKKAVEEDSTVESFILLPTNFDIILLVDTQETSGSKTKPKDDQTISELTKNKVLFEVRSLKVGDFTWIARCRFTNKELILPYIIERKRTDDLASSIMDGRYNEQKFRLRKSGLSNVIYLIENYGRTYHGALPITSLMQAAVNSTVQDDFVVKFTRDHRDSMKYLSILTSMLIKKYQNKELRSCSKKDLESPDPNLDENTERLLVFSDFNKAAVKTRKYNVREMFIRQLIQLKGISVDKASAIVELYPTPKLLAAACDKGDEKLIAEIKAGPSKRKIGPAISKTIYQFYTKRNFS</sequence>
<evidence type="ECO:0000313" key="1">
    <source>
        <dbReference type="EMBL" id="KAJ8667433.1"/>
    </source>
</evidence>
<dbReference type="EMBL" id="CM056744">
    <property type="protein sequence ID" value="KAJ8667433.1"/>
    <property type="molecule type" value="Genomic_DNA"/>
</dbReference>
<evidence type="ECO:0000313" key="2">
    <source>
        <dbReference type="Proteomes" id="UP001239111"/>
    </source>
</evidence>